<proteinExistence type="predicted"/>
<name>A0A0V0TYY7_9BILA</name>
<reference evidence="1 2" key="1">
    <citation type="submission" date="2015-01" db="EMBL/GenBank/DDBJ databases">
        <title>Evolution of Trichinella species and genotypes.</title>
        <authorList>
            <person name="Korhonen P.K."/>
            <person name="Edoardo P."/>
            <person name="Giuseppe L.R."/>
            <person name="Gasser R.B."/>
        </authorList>
    </citation>
    <scope>NUCLEOTIDE SEQUENCE [LARGE SCALE GENOMIC DNA]</scope>
    <source>
        <strain evidence="1">ISS417</strain>
    </source>
</reference>
<accession>A0A0V0TYY7</accession>
<gene>
    <name evidence="1" type="ORF">T05_13864</name>
</gene>
<protein>
    <submittedName>
        <fullName evidence="1">Uncharacterized protein</fullName>
    </submittedName>
</protein>
<evidence type="ECO:0000313" key="2">
    <source>
        <dbReference type="Proteomes" id="UP000055048"/>
    </source>
</evidence>
<dbReference type="AlphaFoldDB" id="A0A0V0TYY7"/>
<organism evidence="1 2">
    <name type="scientific">Trichinella murrelli</name>
    <dbReference type="NCBI Taxonomy" id="144512"/>
    <lineage>
        <taxon>Eukaryota</taxon>
        <taxon>Metazoa</taxon>
        <taxon>Ecdysozoa</taxon>
        <taxon>Nematoda</taxon>
        <taxon>Enoplea</taxon>
        <taxon>Dorylaimia</taxon>
        <taxon>Trichinellida</taxon>
        <taxon>Trichinellidae</taxon>
        <taxon>Trichinella</taxon>
    </lineage>
</organism>
<comment type="caution">
    <text evidence="1">The sequence shown here is derived from an EMBL/GenBank/DDBJ whole genome shotgun (WGS) entry which is preliminary data.</text>
</comment>
<keyword evidence="2" id="KW-1185">Reference proteome</keyword>
<dbReference type="Proteomes" id="UP000055048">
    <property type="component" value="Unassembled WGS sequence"/>
</dbReference>
<evidence type="ECO:0000313" key="1">
    <source>
        <dbReference type="EMBL" id="KRX43815.1"/>
    </source>
</evidence>
<dbReference type="EMBL" id="JYDJ01000110">
    <property type="protein sequence ID" value="KRX43815.1"/>
    <property type="molecule type" value="Genomic_DNA"/>
</dbReference>
<sequence>MMDFERSVVLLVQKQFPSAAFEVTTLLAGCEDFVSQVARSLEYMVVKVGGVSGEIGSTPFPSFCNCGPGAAENQPPVRSTSFPFTPMFLSFVS</sequence>